<dbReference type="Proteomes" id="UP000095284">
    <property type="component" value="Unplaced"/>
</dbReference>
<comment type="subcellular location">
    <subcellularLocation>
        <location evidence="1">Cytoplasm</location>
    </subcellularLocation>
    <subcellularLocation>
        <location evidence="2">Nucleus</location>
        <location evidence="2">Nucleolus</location>
    </subcellularLocation>
</comment>
<dbReference type="SMR" id="A0A1I7SSK5"/>
<dbReference type="PANTHER" id="PTHR11097:SF8">
    <property type="entry name" value="EXOSOME COMPLEX COMPONENT RRP42"/>
    <property type="match status" value="1"/>
</dbReference>
<dbReference type="GO" id="GO:0016075">
    <property type="term" value="P:rRNA catabolic process"/>
    <property type="evidence" value="ECO:0007669"/>
    <property type="project" value="TreeGrafter"/>
</dbReference>
<dbReference type="SUPFAM" id="SSF55666">
    <property type="entry name" value="Ribonuclease PH domain 2-like"/>
    <property type="match status" value="1"/>
</dbReference>
<dbReference type="GO" id="GO:0005730">
    <property type="term" value="C:nucleolus"/>
    <property type="evidence" value="ECO:0007669"/>
    <property type="project" value="UniProtKB-SubCell"/>
</dbReference>
<dbReference type="GO" id="GO:0071038">
    <property type="term" value="P:TRAMP-dependent tRNA surveillance pathway"/>
    <property type="evidence" value="ECO:0007669"/>
    <property type="project" value="TreeGrafter"/>
</dbReference>
<dbReference type="GO" id="GO:0034473">
    <property type="term" value="P:U1 snRNA 3'-end processing"/>
    <property type="evidence" value="ECO:0007669"/>
    <property type="project" value="TreeGrafter"/>
</dbReference>
<dbReference type="InterPro" id="IPR027408">
    <property type="entry name" value="PNPase/RNase_PH_dom_sf"/>
</dbReference>
<dbReference type="eggNOG" id="KOG1612">
    <property type="taxonomic scope" value="Eukaryota"/>
</dbReference>
<evidence type="ECO:0000313" key="8">
    <source>
        <dbReference type="EMBL" id="CAD5215537.1"/>
    </source>
</evidence>
<keyword evidence="11" id="KW-1185">Reference proteome</keyword>
<evidence type="ECO:0000256" key="6">
    <source>
        <dbReference type="ARBA" id="ARBA00042523"/>
    </source>
</evidence>
<keyword evidence="4" id="KW-0963">Cytoplasm</keyword>
<dbReference type="OrthoDB" id="272245at2759"/>
<reference evidence="9" key="2">
    <citation type="submission" date="2020-08" db="EMBL/GenBank/DDBJ databases">
        <authorList>
            <person name="Kikuchi T."/>
        </authorList>
    </citation>
    <scope>NUCLEOTIDE SEQUENCE</scope>
    <source>
        <strain evidence="8">Ka4C1</strain>
    </source>
</reference>
<gene>
    <name evidence="8" type="ORF">BXYJ_LOCUS4079</name>
</gene>
<dbReference type="GO" id="GO:0000467">
    <property type="term" value="P:exonucleolytic trimming to generate mature 3'-end of 5.8S rRNA from tricistronic rRNA transcript (SSU-rRNA, 5.8S rRNA, LSU-rRNA)"/>
    <property type="evidence" value="ECO:0007669"/>
    <property type="project" value="TreeGrafter"/>
</dbReference>
<dbReference type="SUPFAM" id="SSF54211">
    <property type="entry name" value="Ribosomal protein S5 domain 2-like"/>
    <property type="match status" value="1"/>
</dbReference>
<evidence type="ECO:0000256" key="2">
    <source>
        <dbReference type="ARBA" id="ARBA00004604"/>
    </source>
</evidence>
<dbReference type="WBParaSite" id="BXY_1602200.1">
    <property type="protein sequence ID" value="BXY_1602200.1"/>
    <property type="gene ID" value="BXY_1602200"/>
</dbReference>
<dbReference type="InterPro" id="IPR001247">
    <property type="entry name" value="ExoRNase_PH_dom1"/>
</dbReference>
<proteinExistence type="inferred from homology"/>
<feature type="domain" description="Exoribonuclease phosphorolytic" evidence="7">
    <location>
        <begin position="41"/>
        <end position="181"/>
    </location>
</feature>
<keyword evidence="5" id="KW-0271">Exosome</keyword>
<protein>
    <recommendedName>
        <fullName evidence="6">Ribosomal RNA-processing protein 42</fullName>
    </recommendedName>
</protein>
<dbReference type="Pfam" id="PF01138">
    <property type="entry name" value="RNase_PH"/>
    <property type="match status" value="1"/>
</dbReference>
<sequence length="315" mass="35528">MTDQKDYRTKIPRIKLSSYERIHILEGFNEEIRTDGRGLREFRPIGIELGVIPHVDGSCRLKAGNVDLVVGIRGELETVIDTEMNSDSPPPLRLEFSVELSPNSDLRFLGKEPIDLAEQIKTALAKAYDNDEALPQLKDLRLTKRLAWNIFADIEVLSYDGNVIDFAGMALKAALTDFKVPKMRVLSDVVDGLGAEMDGVEFPTEVEFITLDTKRCPLFCTVNVINDMLALDVTEEEDCCVVSAVCIAIILPENDPEDYLVTYAATVHRGTMELSTTRELYKFAYKTIKRLNVDLETFIQLEKTTKQIRMAELVF</sequence>
<dbReference type="EMBL" id="CAJFCV020000002">
    <property type="protein sequence ID" value="CAG9097456.1"/>
    <property type="molecule type" value="Genomic_DNA"/>
</dbReference>
<dbReference type="InterPro" id="IPR050590">
    <property type="entry name" value="Exosome_comp_Rrp42_subfam"/>
</dbReference>
<dbReference type="GO" id="GO:0034475">
    <property type="term" value="P:U4 snRNA 3'-end processing"/>
    <property type="evidence" value="ECO:0007669"/>
    <property type="project" value="TreeGrafter"/>
</dbReference>
<reference evidence="12" key="1">
    <citation type="submission" date="2016-11" db="UniProtKB">
        <authorList>
            <consortium name="WormBaseParasite"/>
        </authorList>
    </citation>
    <scope>IDENTIFICATION</scope>
</reference>
<name>A0A1I7SSK5_BURXY</name>
<evidence type="ECO:0000313" key="12">
    <source>
        <dbReference type="WBParaSite" id="BXY_1602200.1"/>
    </source>
</evidence>
<dbReference type="Gene3D" id="3.30.230.70">
    <property type="entry name" value="GHMP Kinase, N-terminal domain"/>
    <property type="match status" value="1"/>
</dbReference>
<dbReference type="GO" id="GO:0000176">
    <property type="term" value="C:nuclear exosome (RNase complex)"/>
    <property type="evidence" value="ECO:0007669"/>
    <property type="project" value="TreeGrafter"/>
</dbReference>
<dbReference type="InterPro" id="IPR036345">
    <property type="entry name" value="ExoRNase_PH_dom2_sf"/>
</dbReference>
<dbReference type="InterPro" id="IPR020568">
    <property type="entry name" value="Ribosomal_Su5_D2-typ_SF"/>
</dbReference>
<comment type="similarity">
    <text evidence="3">Belongs to the RNase PH family.</text>
</comment>
<evidence type="ECO:0000256" key="3">
    <source>
        <dbReference type="ARBA" id="ARBA00006678"/>
    </source>
</evidence>
<evidence type="ECO:0000313" key="9">
    <source>
        <dbReference type="EMBL" id="CAG9097456.1"/>
    </source>
</evidence>
<evidence type="ECO:0000313" key="10">
    <source>
        <dbReference type="Proteomes" id="UP000095284"/>
    </source>
</evidence>
<dbReference type="Proteomes" id="UP000582659">
    <property type="component" value="Unassembled WGS sequence"/>
</dbReference>
<dbReference type="GO" id="GO:0071028">
    <property type="term" value="P:nuclear mRNA surveillance"/>
    <property type="evidence" value="ECO:0007669"/>
    <property type="project" value="TreeGrafter"/>
</dbReference>
<dbReference type="PANTHER" id="PTHR11097">
    <property type="entry name" value="EXOSOME COMPLEX EXONUCLEASE RIBOSOMAL RNA PROCESSING PROTEIN"/>
    <property type="match status" value="1"/>
</dbReference>
<dbReference type="AlphaFoldDB" id="A0A1I7SSK5"/>
<organism evidence="10 12">
    <name type="scientific">Bursaphelenchus xylophilus</name>
    <name type="common">Pinewood nematode worm</name>
    <name type="synonym">Aphelenchoides xylophilus</name>
    <dbReference type="NCBI Taxonomy" id="6326"/>
    <lineage>
        <taxon>Eukaryota</taxon>
        <taxon>Metazoa</taxon>
        <taxon>Ecdysozoa</taxon>
        <taxon>Nematoda</taxon>
        <taxon>Chromadorea</taxon>
        <taxon>Rhabditida</taxon>
        <taxon>Tylenchina</taxon>
        <taxon>Tylenchomorpha</taxon>
        <taxon>Aphelenchoidea</taxon>
        <taxon>Aphelenchoididae</taxon>
        <taxon>Bursaphelenchus</taxon>
    </lineage>
</organism>
<evidence type="ECO:0000256" key="4">
    <source>
        <dbReference type="ARBA" id="ARBA00022490"/>
    </source>
</evidence>
<evidence type="ECO:0000259" key="7">
    <source>
        <dbReference type="Pfam" id="PF01138"/>
    </source>
</evidence>
<dbReference type="GO" id="GO:0035925">
    <property type="term" value="F:mRNA 3'-UTR AU-rich region binding"/>
    <property type="evidence" value="ECO:0007669"/>
    <property type="project" value="TreeGrafter"/>
</dbReference>
<dbReference type="GO" id="GO:0071035">
    <property type="term" value="P:nuclear polyadenylation-dependent rRNA catabolic process"/>
    <property type="evidence" value="ECO:0007669"/>
    <property type="project" value="TreeGrafter"/>
</dbReference>
<evidence type="ECO:0000313" key="11">
    <source>
        <dbReference type="Proteomes" id="UP000659654"/>
    </source>
</evidence>
<dbReference type="GO" id="GO:0000177">
    <property type="term" value="C:cytoplasmic exosome (RNase complex)"/>
    <property type="evidence" value="ECO:0007669"/>
    <property type="project" value="TreeGrafter"/>
</dbReference>
<evidence type="ECO:0000256" key="1">
    <source>
        <dbReference type="ARBA" id="ARBA00004496"/>
    </source>
</evidence>
<accession>A0A1I7SSK5</accession>
<dbReference type="GO" id="GO:0034476">
    <property type="term" value="P:U5 snRNA 3'-end processing"/>
    <property type="evidence" value="ECO:0007669"/>
    <property type="project" value="TreeGrafter"/>
</dbReference>
<evidence type="ECO:0000256" key="5">
    <source>
        <dbReference type="ARBA" id="ARBA00022835"/>
    </source>
</evidence>
<dbReference type="Proteomes" id="UP000659654">
    <property type="component" value="Unassembled WGS sequence"/>
</dbReference>
<dbReference type="EMBL" id="CAJFDI010000002">
    <property type="protein sequence ID" value="CAD5215537.1"/>
    <property type="molecule type" value="Genomic_DNA"/>
</dbReference>